<dbReference type="GO" id="GO:0000932">
    <property type="term" value="C:P-body"/>
    <property type="evidence" value="ECO:0007669"/>
    <property type="project" value="TreeGrafter"/>
</dbReference>
<comment type="caution">
    <text evidence="2">The sequence shown here is derived from an EMBL/GenBank/DDBJ whole genome shotgun (WGS) entry which is preliminary data.</text>
</comment>
<protein>
    <recommendedName>
        <fullName evidence="1">RNB domain-containing protein</fullName>
    </recommendedName>
</protein>
<reference evidence="2 3" key="1">
    <citation type="submission" date="2019-09" db="EMBL/GenBank/DDBJ databases">
        <title>Draft genome of the ectomycorrhizal ascomycete Sphaerosporella brunnea.</title>
        <authorList>
            <consortium name="DOE Joint Genome Institute"/>
            <person name="Benucci G.M."/>
            <person name="Marozzi G."/>
            <person name="Antonielli L."/>
            <person name="Sanchez S."/>
            <person name="Marco P."/>
            <person name="Wang X."/>
            <person name="Falini L.B."/>
            <person name="Barry K."/>
            <person name="Haridas S."/>
            <person name="Lipzen A."/>
            <person name="Labutti K."/>
            <person name="Grigoriev I.V."/>
            <person name="Murat C."/>
            <person name="Martin F."/>
            <person name="Albertini E."/>
            <person name="Donnini D."/>
            <person name="Bonito G."/>
        </authorList>
    </citation>
    <scope>NUCLEOTIDE SEQUENCE [LARGE SCALE GENOMIC DNA]</scope>
    <source>
        <strain evidence="2 3">Sb_GMNB300</strain>
    </source>
</reference>
<evidence type="ECO:0000313" key="2">
    <source>
        <dbReference type="EMBL" id="KAA8913353.1"/>
    </source>
</evidence>
<evidence type="ECO:0000259" key="1">
    <source>
        <dbReference type="SMART" id="SM00955"/>
    </source>
</evidence>
<dbReference type="PANTHER" id="PTHR23355:SF65">
    <property type="entry name" value="EXORIBONUCLEASE CYT-4, PUTATIVE (AFU_ORTHOLOGUE AFUA_7G01550)-RELATED"/>
    <property type="match status" value="1"/>
</dbReference>
<dbReference type="SMART" id="SM00955">
    <property type="entry name" value="RNB"/>
    <property type="match status" value="1"/>
</dbReference>
<organism evidence="2 3">
    <name type="scientific">Sphaerosporella brunnea</name>
    <dbReference type="NCBI Taxonomy" id="1250544"/>
    <lineage>
        <taxon>Eukaryota</taxon>
        <taxon>Fungi</taxon>
        <taxon>Dikarya</taxon>
        <taxon>Ascomycota</taxon>
        <taxon>Pezizomycotina</taxon>
        <taxon>Pezizomycetes</taxon>
        <taxon>Pezizales</taxon>
        <taxon>Pyronemataceae</taxon>
        <taxon>Sphaerosporella</taxon>
    </lineage>
</organism>
<gene>
    <name evidence="2" type="ORF">FN846DRAFT_772144</name>
</gene>
<dbReference type="Pfam" id="PF23216">
    <property type="entry name" value="WHD_CYT4"/>
    <property type="match status" value="1"/>
</dbReference>
<dbReference type="Pfam" id="PF00773">
    <property type="entry name" value="RNB"/>
    <property type="match status" value="1"/>
</dbReference>
<dbReference type="GO" id="GO:0000175">
    <property type="term" value="F:3'-5'-RNA exonuclease activity"/>
    <property type="evidence" value="ECO:0007669"/>
    <property type="project" value="TreeGrafter"/>
</dbReference>
<dbReference type="InterPro" id="IPR012340">
    <property type="entry name" value="NA-bd_OB-fold"/>
</dbReference>
<dbReference type="InterPro" id="IPR056624">
    <property type="entry name" value="WH_CYT4"/>
</dbReference>
<dbReference type="SUPFAM" id="SSF50249">
    <property type="entry name" value="Nucleic acid-binding proteins"/>
    <property type="match status" value="1"/>
</dbReference>
<dbReference type="InterPro" id="IPR001900">
    <property type="entry name" value="RNase_II/R"/>
</dbReference>
<dbReference type="InParanoid" id="A0A5J5F944"/>
<dbReference type="EMBL" id="VXIS01000015">
    <property type="protein sequence ID" value="KAA8913353.1"/>
    <property type="molecule type" value="Genomic_DNA"/>
</dbReference>
<dbReference type="GO" id="GO:0006402">
    <property type="term" value="P:mRNA catabolic process"/>
    <property type="evidence" value="ECO:0007669"/>
    <property type="project" value="TreeGrafter"/>
</dbReference>
<proteinExistence type="predicted"/>
<name>A0A5J5F944_9PEZI</name>
<accession>A0A5J5F944</accession>
<dbReference type="PANTHER" id="PTHR23355">
    <property type="entry name" value="RIBONUCLEASE"/>
    <property type="match status" value="1"/>
</dbReference>
<feature type="domain" description="RNB" evidence="1">
    <location>
        <begin position="275"/>
        <end position="630"/>
    </location>
</feature>
<sequence length="762" mass="85954">MPLVRPVRDFLLEARTLQSTYYKQLEGLYDRLAHETETRTITTGEAAAMVFGPNLLKTEIYATHLALMGDGLRYVGDRGFHRITQKFQIRSKKELEMVDSVTEWVRKSSVVFDTRGVGSKVQGEMKEFVQKARHLIDLSRSLRKAKSETPGVTAERVELPEMKWTKADRMFIDFLKARMKAYGLQQTPIEGLVPYILRQTNRYPGKHLDGSTTYDFLTEIGAYSPWENVSLHQVGQALPGYNTSQQADADEAYLLKVEEKPLESLGLQDNLASIRHDWGAAKVFCVDDATAQEIDDGFSIEWVSKTETWIHVHIANPTGYLTPDHAISKVAENRMVTKYMHPLVFRMLPKPISENLGVSPGAPVFTISTKINNETGEILDYKVQPGKVNNVQRLTYDELGHILGMKRVAKKVITVGDMPYTKPPLETANVASLSKEDISTLALAKQCFLALMKRRAKAGMISLRNVVYEYKLSPEFGALSSSADLQSPFPILYRGFPDMQLLIDQQPDVRGPGDLIAEFMILANTIVSKYATENNIPMPYRTLEYNRDRPEIVKYFAEEIMPTRDEFGLAEKSVIDDLNVYLLIGFSRLLIEPGPHRLLGLPEGYVKATSPLRRYADMVAHWNLQAHLLGQPLPFPKEKLAALLPAIDMRERMANFGMNETSRFWSTIAYHRLLASPTEAKRQIPKKLTMTITERKLWPTPSVGFVQELAVMAKVQFSGIKEASAVESGDKIAVTIEEARLGERVVIFKSQGIIARRGLKLK</sequence>
<keyword evidence="3" id="KW-1185">Reference proteome</keyword>
<dbReference type="AlphaFoldDB" id="A0A5J5F944"/>
<dbReference type="GO" id="GO:0003723">
    <property type="term" value="F:RNA binding"/>
    <property type="evidence" value="ECO:0007669"/>
    <property type="project" value="InterPro"/>
</dbReference>
<dbReference type="InterPro" id="IPR050180">
    <property type="entry name" value="RNR_Ribonuclease"/>
</dbReference>
<dbReference type="Proteomes" id="UP000326924">
    <property type="component" value="Unassembled WGS sequence"/>
</dbReference>
<dbReference type="OrthoDB" id="2285229at2759"/>
<evidence type="ECO:0000313" key="3">
    <source>
        <dbReference type="Proteomes" id="UP000326924"/>
    </source>
</evidence>